<keyword evidence="3" id="KW-0288">FMN</keyword>
<dbReference type="Gene3D" id="2.30.110.10">
    <property type="entry name" value="Electron Transport, Fmn-binding Protein, Chain A"/>
    <property type="match status" value="1"/>
</dbReference>
<dbReference type="Pfam" id="PF01613">
    <property type="entry name" value="Flavin_Reduct"/>
    <property type="match status" value="1"/>
</dbReference>
<evidence type="ECO:0000256" key="3">
    <source>
        <dbReference type="ARBA" id="ARBA00022643"/>
    </source>
</evidence>
<evidence type="ECO:0000256" key="2">
    <source>
        <dbReference type="ARBA" id="ARBA00022630"/>
    </source>
</evidence>
<sequence length="272" mass="31171">MKKEIKIKPFWYSDLWVFPKLITVITTLDKHGKVNAAPYSHIMQWDVMQKNPRIMLGMRQGSHTLTNIQETGEFVINCPPMDYLDDMMETARFYPAGTNELDNTRFTQIPSRKVKPPSLQECPQIMECTVEEINLLEKSSGIVIANIEAIVMDEELTTMDRAERLTTMNLPVGLGDHQRKFYYHTSTSDYTMHELKDAPDSIQAADVRTNLDWDEGAMKALMGIPAPVRKLVIKEAEDYSEEQGSQIVTLDLFIAMGEEFGIDDELLDRFRV</sequence>
<reference evidence="6 7" key="1">
    <citation type="submission" date="2016-11" db="EMBL/GenBank/DDBJ databases">
        <title>Trade-off between light-utilization and light-protection in marine flavobacteria.</title>
        <authorList>
            <person name="Kumagai Y."/>
        </authorList>
    </citation>
    <scope>NUCLEOTIDE SEQUENCE [LARGE SCALE GENOMIC DNA]</scope>
    <source>
        <strain evidence="6 7">NBRC 107125</strain>
    </source>
</reference>
<feature type="domain" description="Flavin reductase like" evidence="5">
    <location>
        <begin position="15"/>
        <end position="162"/>
    </location>
</feature>
<keyword evidence="2" id="KW-0285">Flavoprotein</keyword>
<dbReference type="GO" id="GO:0016646">
    <property type="term" value="F:oxidoreductase activity, acting on the CH-NH group of donors, NAD or NADP as acceptor"/>
    <property type="evidence" value="ECO:0007669"/>
    <property type="project" value="UniProtKB-ARBA"/>
</dbReference>
<name>A0A1X9N6S7_9GAMM</name>
<dbReference type="InterPro" id="IPR002563">
    <property type="entry name" value="Flavin_Rdtase-like_dom"/>
</dbReference>
<dbReference type="PANTHER" id="PTHR33798:SF5">
    <property type="entry name" value="FLAVIN REDUCTASE LIKE DOMAIN-CONTAINING PROTEIN"/>
    <property type="match status" value="1"/>
</dbReference>
<dbReference type="STRING" id="716816.BST96_04335"/>
<evidence type="ECO:0000313" key="7">
    <source>
        <dbReference type="Proteomes" id="UP000193450"/>
    </source>
</evidence>
<evidence type="ECO:0000259" key="5">
    <source>
        <dbReference type="SMART" id="SM00903"/>
    </source>
</evidence>
<comment type="similarity">
    <text evidence="4">Belongs to the flavoredoxin family.</text>
</comment>
<dbReference type="RefSeq" id="WP_085757517.1">
    <property type="nucleotide sequence ID" value="NZ_CP019343.1"/>
</dbReference>
<comment type="cofactor">
    <cofactor evidence="1">
        <name>FMN</name>
        <dbReference type="ChEBI" id="CHEBI:58210"/>
    </cofactor>
</comment>
<gene>
    <name evidence="6" type="ORF">BST96_04335</name>
</gene>
<dbReference type="EMBL" id="CP019343">
    <property type="protein sequence ID" value="ARN73406.1"/>
    <property type="molecule type" value="Genomic_DNA"/>
</dbReference>
<keyword evidence="7" id="KW-1185">Reference proteome</keyword>
<dbReference type="PANTHER" id="PTHR33798">
    <property type="entry name" value="FLAVOPROTEIN OXYGENASE"/>
    <property type="match status" value="1"/>
</dbReference>
<evidence type="ECO:0000313" key="6">
    <source>
        <dbReference type="EMBL" id="ARN73406.1"/>
    </source>
</evidence>
<dbReference type="InterPro" id="IPR042298">
    <property type="entry name" value="P-CP_red_C"/>
</dbReference>
<evidence type="ECO:0000256" key="1">
    <source>
        <dbReference type="ARBA" id="ARBA00001917"/>
    </source>
</evidence>
<dbReference type="GO" id="GO:0010181">
    <property type="term" value="F:FMN binding"/>
    <property type="evidence" value="ECO:0007669"/>
    <property type="project" value="InterPro"/>
</dbReference>
<dbReference type="Gene3D" id="1.10.8.550">
    <property type="entry name" value="Proto-chlorophyllide reductase 57 kD subunit B"/>
    <property type="match status" value="1"/>
</dbReference>
<dbReference type="AlphaFoldDB" id="A0A1X9N6S7"/>
<dbReference type="InterPro" id="IPR012349">
    <property type="entry name" value="Split_barrel_FMN-bd"/>
</dbReference>
<dbReference type="OrthoDB" id="9794638at2"/>
<proteinExistence type="inferred from homology"/>
<dbReference type="Proteomes" id="UP000193450">
    <property type="component" value="Chromosome"/>
</dbReference>
<evidence type="ECO:0000256" key="4">
    <source>
        <dbReference type="ARBA" id="ARBA00038054"/>
    </source>
</evidence>
<dbReference type="SMART" id="SM00903">
    <property type="entry name" value="Flavin_Reduct"/>
    <property type="match status" value="1"/>
</dbReference>
<dbReference type="SUPFAM" id="SSF50475">
    <property type="entry name" value="FMN-binding split barrel"/>
    <property type="match status" value="1"/>
</dbReference>
<accession>A0A1X9N6S7</accession>
<organism evidence="6 7">
    <name type="scientific">Oceanicoccus sagamiensis</name>
    <dbReference type="NCBI Taxonomy" id="716816"/>
    <lineage>
        <taxon>Bacteria</taxon>
        <taxon>Pseudomonadati</taxon>
        <taxon>Pseudomonadota</taxon>
        <taxon>Gammaproteobacteria</taxon>
        <taxon>Cellvibrionales</taxon>
        <taxon>Spongiibacteraceae</taxon>
        <taxon>Oceanicoccus</taxon>
    </lineage>
</organism>
<dbReference type="KEGG" id="osg:BST96_04335"/>
<protein>
    <recommendedName>
        <fullName evidence="5">Flavin reductase like domain-containing protein</fullName>
    </recommendedName>
</protein>